<dbReference type="InterPro" id="IPR019734">
    <property type="entry name" value="TPR_rpt"/>
</dbReference>
<sequence>MLKPVALLAPRPSPSRDHSLPDWLLAGKLEPPLPRPGAVLREALLTALEQAQARPLTLLLAPPGFGKTTVLAQWHARLQASQHMAVAWLSLDEEDADAARFLGHLALALQHAGADAALCASVLQSRDQEPRTAVSLLIRALRKAPRPISVILDDYDRIGSAAVDELVLRLIEHGGGRLHLLLATRRIPALPLARLDLQAQLSRLGSAQLALDADEARALLGPQIPAPVLDALLRYTEGWPVALHLARLWLEGDAQRQQEVTARFSGRSAQIAAYLAEQVVNDLDADTRDLLLRTSHLERVNASLADALRQREDSGRLLARLEHFHGLLVPLDGEREWFRYHPLFADFLQQLLDREHPGHAMHLHQRAARWFGEHQHLADAVRHAARGECGDLAASYIARAGTWQLLLTQGTHAVRGLLRHFDHRTIRDTPALNLTQAHLHLKLGEFSHARLLLERFRDFPAALREPQQRDYTVVVALLRDRLDEICGNPHGLTQIAAQAGALDEDDHLGRGMLLCICANTALAQGAFAVAERHALAARDAMRRGGSDLGASQALLSLGQSLFYRGQLGEADACYQQALQCCARSPQPDRVLQATAHCLLAQLHYERGHHDDAADLLHPALELLEQHDGSADVLAAAYDTALGLERLRDRSGRSALALLEHVEQIAHGRKLARLSELAAAWRLMALLEHPGNTAIDLLIARTGGESGLAHTLRAAHRWRDRAAMGFALARWHRLAGRSSAALSILGQIEQACIGSDNACHLARTRARIALVLQQRGELREALPPLYSALEHVALTQSWQAIVELGLPAKAMLRSLRQHDPHTVGGTTRALTIQALLERLSGDEDPASDMFSERELEVLAQLARGHSNKQIARHLHLSENTVKFHLKNLYRKLDARSREGALAQAQQRGVLRGQDPQQAEDAPR</sequence>
<dbReference type="SMART" id="SM00421">
    <property type="entry name" value="HTH_LUXR"/>
    <property type="match status" value="1"/>
</dbReference>
<organism evidence="7 8">
    <name type="scientific">Xanthomonas codiaei</name>
    <dbReference type="NCBI Taxonomy" id="56463"/>
    <lineage>
        <taxon>Bacteria</taxon>
        <taxon>Pseudomonadati</taxon>
        <taxon>Pseudomonadota</taxon>
        <taxon>Gammaproteobacteria</taxon>
        <taxon>Lysobacterales</taxon>
        <taxon>Lysobacteraceae</taxon>
        <taxon>Xanthomonas</taxon>
    </lineage>
</organism>
<dbReference type="Proteomes" id="UP000237872">
    <property type="component" value="Unassembled WGS sequence"/>
</dbReference>
<name>A0A2S7CV87_9XANT</name>
<dbReference type="InterPro" id="IPR011990">
    <property type="entry name" value="TPR-like_helical_dom_sf"/>
</dbReference>
<dbReference type="GO" id="GO:0006355">
    <property type="term" value="P:regulation of DNA-templated transcription"/>
    <property type="evidence" value="ECO:0007669"/>
    <property type="project" value="InterPro"/>
</dbReference>
<dbReference type="EMBL" id="JBJGBS010000011">
    <property type="protein sequence ID" value="MFO3704258.1"/>
    <property type="molecule type" value="Genomic_DNA"/>
</dbReference>
<dbReference type="Pfam" id="PF25873">
    <property type="entry name" value="WHD_MalT"/>
    <property type="match status" value="1"/>
</dbReference>
<dbReference type="PANTHER" id="PTHR44688:SF25">
    <property type="entry name" value="HTH LUXR-TYPE DOMAIN-CONTAINING PROTEIN"/>
    <property type="match status" value="1"/>
</dbReference>
<dbReference type="SUPFAM" id="SSF52540">
    <property type="entry name" value="P-loop containing nucleoside triphosphate hydrolases"/>
    <property type="match status" value="1"/>
</dbReference>
<dbReference type="SUPFAM" id="SSF48452">
    <property type="entry name" value="TPR-like"/>
    <property type="match status" value="1"/>
</dbReference>
<evidence type="ECO:0000313" key="6">
    <source>
        <dbReference type="EMBL" id="MFO3704258.1"/>
    </source>
</evidence>
<dbReference type="InterPro" id="IPR016032">
    <property type="entry name" value="Sig_transdc_resp-reg_C-effctor"/>
</dbReference>
<dbReference type="RefSeq" id="WP_104539953.1">
    <property type="nucleotide sequence ID" value="NZ_JBJGBS010000011.1"/>
</dbReference>
<evidence type="ECO:0000313" key="9">
    <source>
        <dbReference type="Proteomes" id="UP001637990"/>
    </source>
</evidence>
<dbReference type="InterPro" id="IPR036388">
    <property type="entry name" value="WH-like_DNA-bd_sf"/>
</dbReference>
<keyword evidence="1" id="KW-0805">Transcription regulation</keyword>
<dbReference type="PROSITE" id="PS50043">
    <property type="entry name" value="HTH_LUXR_2"/>
    <property type="match status" value="1"/>
</dbReference>
<dbReference type="SUPFAM" id="SSF46894">
    <property type="entry name" value="C-terminal effector domain of the bipartite response regulators"/>
    <property type="match status" value="1"/>
</dbReference>
<feature type="domain" description="HTH luxR-type" evidence="5">
    <location>
        <begin position="842"/>
        <end position="907"/>
    </location>
</feature>
<dbReference type="Gene3D" id="1.25.40.10">
    <property type="entry name" value="Tetratricopeptide repeat domain"/>
    <property type="match status" value="1"/>
</dbReference>
<evidence type="ECO:0000259" key="5">
    <source>
        <dbReference type="PROSITE" id="PS50043"/>
    </source>
</evidence>
<keyword evidence="3" id="KW-0804">Transcription</keyword>
<dbReference type="InterPro" id="IPR027417">
    <property type="entry name" value="P-loop_NTPase"/>
</dbReference>
<evidence type="ECO:0000256" key="2">
    <source>
        <dbReference type="ARBA" id="ARBA00023125"/>
    </source>
</evidence>
<protein>
    <submittedName>
        <fullName evidence="7">Helix-turn-helix transcriptional regulator</fullName>
    </submittedName>
    <submittedName>
        <fullName evidence="6">LuxR C-terminal-related transcriptional regulator</fullName>
    </submittedName>
</protein>
<evidence type="ECO:0000256" key="4">
    <source>
        <dbReference type="SAM" id="MobiDB-lite"/>
    </source>
</evidence>
<evidence type="ECO:0000256" key="3">
    <source>
        <dbReference type="ARBA" id="ARBA00023163"/>
    </source>
</evidence>
<dbReference type="Gene3D" id="3.40.50.300">
    <property type="entry name" value="P-loop containing nucleotide triphosphate hydrolases"/>
    <property type="match status" value="1"/>
</dbReference>
<dbReference type="PRINTS" id="PR00038">
    <property type="entry name" value="HTHLUXR"/>
</dbReference>
<dbReference type="Gene3D" id="1.10.10.10">
    <property type="entry name" value="Winged helix-like DNA-binding domain superfamily/Winged helix DNA-binding domain"/>
    <property type="match status" value="1"/>
</dbReference>
<comment type="caution">
    <text evidence="7">The sequence shown here is derived from an EMBL/GenBank/DDBJ whole genome shotgun (WGS) entry which is preliminary data.</text>
</comment>
<dbReference type="OrthoDB" id="1123107at2"/>
<dbReference type="SMART" id="SM00028">
    <property type="entry name" value="TPR"/>
    <property type="match status" value="3"/>
</dbReference>
<proteinExistence type="predicted"/>
<dbReference type="EMBL" id="MDEC01000005">
    <property type="protein sequence ID" value="PPU65379.1"/>
    <property type="molecule type" value="Genomic_DNA"/>
</dbReference>
<keyword evidence="2" id="KW-0238">DNA-binding</keyword>
<dbReference type="Pfam" id="PF00196">
    <property type="entry name" value="GerE"/>
    <property type="match status" value="1"/>
</dbReference>
<reference evidence="7 8" key="1">
    <citation type="submission" date="2016-08" db="EMBL/GenBank/DDBJ databases">
        <authorList>
            <person name="Seilhamer J.J."/>
        </authorList>
    </citation>
    <scope>NUCLEOTIDE SEQUENCE [LARGE SCALE GENOMIC DNA]</scope>
    <source>
        <strain evidence="7 8">CFBP4690</strain>
    </source>
</reference>
<dbReference type="Proteomes" id="UP001637990">
    <property type="component" value="Unassembled WGS sequence"/>
</dbReference>
<dbReference type="InterPro" id="IPR059106">
    <property type="entry name" value="WHD_MalT"/>
</dbReference>
<evidence type="ECO:0000256" key="1">
    <source>
        <dbReference type="ARBA" id="ARBA00023015"/>
    </source>
</evidence>
<dbReference type="GO" id="GO:0003677">
    <property type="term" value="F:DNA binding"/>
    <property type="evidence" value="ECO:0007669"/>
    <property type="project" value="UniProtKB-KW"/>
</dbReference>
<dbReference type="InterPro" id="IPR000792">
    <property type="entry name" value="Tscrpt_reg_LuxR_C"/>
</dbReference>
<feature type="region of interest" description="Disordered" evidence="4">
    <location>
        <begin position="896"/>
        <end position="922"/>
    </location>
</feature>
<dbReference type="SMART" id="SM00382">
    <property type="entry name" value="AAA"/>
    <property type="match status" value="1"/>
</dbReference>
<dbReference type="Pfam" id="PF17874">
    <property type="entry name" value="TPR_MalT"/>
    <property type="match status" value="1"/>
</dbReference>
<dbReference type="PROSITE" id="PS00622">
    <property type="entry name" value="HTH_LUXR_1"/>
    <property type="match status" value="1"/>
</dbReference>
<gene>
    <name evidence="6" type="ORF">ACI6Q5_04555</name>
    <name evidence="7" type="ORF">XcodCFBP4690_05225</name>
</gene>
<accession>A0A2S7CV87</accession>
<dbReference type="InterPro" id="IPR041617">
    <property type="entry name" value="TPR_MalT"/>
</dbReference>
<dbReference type="InterPro" id="IPR003593">
    <property type="entry name" value="AAA+_ATPase"/>
</dbReference>
<evidence type="ECO:0000313" key="8">
    <source>
        <dbReference type="Proteomes" id="UP000237872"/>
    </source>
</evidence>
<dbReference type="AlphaFoldDB" id="A0A2S7CV87"/>
<reference evidence="6 9" key="2">
    <citation type="submission" date="2024-11" db="EMBL/GenBank/DDBJ databases">
        <title>Genome sequencing of Xanthomonas codiaei.</title>
        <authorList>
            <person name="Studholme D.J."/>
        </authorList>
    </citation>
    <scope>NUCLEOTIDE SEQUENCE [LARGE SCALE GENOMIC DNA]</scope>
    <source>
        <strain evidence="6 9">NCPPB 4350</strain>
    </source>
</reference>
<keyword evidence="9" id="KW-1185">Reference proteome</keyword>
<dbReference type="PANTHER" id="PTHR44688">
    <property type="entry name" value="DNA-BINDING TRANSCRIPTIONAL ACTIVATOR DEVR_DOSR"/>
    <property type="match status" value="1"/>
</dbReference>
<dbReference type="CDD" id="cd06170">
    <property type="entry name" value="LuxR_C_like"/>
    <property type="match status" value="1"/>
</dbReference>
<evidence type="ECO:0000313" key="7">
    <source>
        <dbReference type="EMBL" id="PPU65379.1"/>
    </source>
</evidence>